<dbReference type="PANTHER" id="PTHR46797">
    <property type="entry name" value="HTH-TYPE TRANSCRIPTIONAL REGULATOR"/>
    <property type="match status" value="1"/>
</dbReference>
<evidence type="ECO:0000259" key="2">
    <source>
        <dbReference type="PROSITE" id="PS50943"/>
    </source>
</evidence>
<dbReference type="Pfam" id="PF07883">
    <property type="entry name" value="Cupin_2"/>
    <property type="match status" value="1"/>
</dbReference>
<dbReference type="RefSeq" id="WP_266340333.1">
    <property type="nucleotide sequence ID" value="NZ_JAPKNK010000009.1"/>
</dbReference>
<feature type="domain" description="HTH cro/C1-type" evidence="2">
    <location>
        <begin position="26"/>
        <end position="80"/>
    </location>
</feature>
<evidence type="ECO:0000313" key="3">
    <source>
        <dbReference type="EMBL" id="MCX5571386.1"/>
    </source>
</evidence>
<dbReference type="GO" id="GO:0003700">
    <property type="term" value="F:DNA-binding transcription factor activity"/>
    <property type="evidence" value="ECO:0007669"/>
    <property type="project" value="TreeGrafter"/>
</dbReference>
<sequence length="207" mass="22549">MSDDASAPAAVSSLRRRGERSIAKTLRALRKRADLTLNDLAQRAGLAVSTLSKIENDQMSPTYDTLLGLAEGLDVDISELVTGGRGLSVSGRRAVTRKGQGVVHSTLLYDYEMLCNDIANRQFVPLLAEVKARSLHQFEGLLSHPGEEFIYVLKGKIELHTEHYAVTLLDVGDCAYFDSTMGHALVNPTDDPAQVLWICSRVVAPLA</sequence>
<dbReference type="Pfam" id="PF01381">
    <property type="entry name" value="HTH_3"/>
    <property type="match status" value="1"/>
</dbReference>
<name>A0A9X3INA5_9HYPH</name>
<dbReference type="Gene3D" id="2.60.120.10">
    <property type="entry name" value="Jelly Rolls"/>
    <property type="match status" value="1"/>
</dbReference>
<dbReference type="SUPFAM" id="SSF51182">
    <property type="entry name" value="RmlC-like cupins"/>
    <property type="match status" value="1"/>
</dbReference>
<dbReference type="Gene3D" id="1.10.260.40">
    <property type="entry name" value="lambda repressor-like DNA-binding domains"/>
    <property type="match status" value="1"/>
</dbReference>
<dbReference type="SMART" id="SM00530">
    <property type="entry name" value="HTH_XRE"/>
    <property type="match status" value="1"/>
</dbReference>
<protein>
    <submittedName>
        <fullName evidence="3">XRE family transcriptional regulator</fullName>
    </submittedName>
</protein>
<dbReference type="InterPro" id="IPR011051">
    <property type="entry name" value="RmlC_Cupin_sf"/>
</dbReference>
<organism evidence="3 4">
    <name type="scientific">Kaistia nematophila</name>
    <dbReference type="NCBI Taxonomy" id="2994654"/>
    <lineage>
        <taxon>Bacteria</taxon>
        <taxon>Pseudomonadati</taxon>
        <taxon>Pseudomonadota</taxon>
        <taxon>Alphaproteobacteria</taxon>
        <taxon>Hyphomicrobiales</taxon>
        <taxon>Kaistiaceae</taxon>
        <taxon>Kaistia</taxon>
    </lineage>
</organism>
<keyword evidence="1" id="KW-0238">DNA-binding</keyword>
<dbReference type="GO" id="GO:0003677">
    <property type="term" value="F:DNA binding"/>
    <property type="evidence" value="ECO:0007669"/>
    <property type="project" value="UniProtKB-KW"/>
</dbReference>
<dbReference type="InterPro" id="IPR013096">
    <property type="entry name" value="Cupin_2"/>
</dbReference>
<dbReference type="InterPro" id="IPR001387">
    <property type="entry name" value="Cro/C1-type_HTH"/>
</dbReference>
<dbReference type="EMBL" id="JAPKNK010000009">
    <property type="protein sequence ID" value="MCX5571386.1"/>
    <property type="molecule type" value="Genomic_DNA"/>
</dbReference>
<proteinExistence type="predicted"/>
<keyword evidence="4" id="KW-1185">Reference proteome</keyword>
<comment type="caution">
    <text evidence="3">The sequence shown here is derived from an EMBL/GenBank/DDBJ whole genome shotgun (WGS) entry which is preliminary data.</text>
</comment>
<dbReference type="AlphaFoldDB" id="A0A9X3INA5"/>
<dbReference type="PANTHER" id="PTHR46797:SF20">
    <property type="entry name" value="BLR4304 PROTEIN"/>
    <property type="match status" value="1"/>
</dbReference>
<dbReference type="GO" id="GO:0005829">
    <property type="term" value="C:cytosol"/>
    <property type="evidence" value="ECO:0007669"/>
    <property type="project" value="TreeGrafter"/>
</dbReference>
<dbReference type="InterPro" id="IPR010982">
    <property type="entry name" value="Lambda_DNA-bd_dom_sf"/>
</dbReference>
<dbReference type="CDD" id="cd00093">
    <property type="entry name" value="HTH_XRE"/>
    <property type="match status" value="1"/>
</dbReference>
<evidence type="ECO:0000256" key="1">
    <source>
        <dbReference type="ARBA" id="ARBA00023125"/>
    </source>
</evidence>
<reference evidence="3" key="1">
    <citation type="submission" date="2022-11" db="EMBL/GenBank/DDBJ databases">
        <title>Biodiversity and phylogenetic relationships of bacteria.</title>
        <authorList>
            <person name="Machado R.A.R."/>
            <person name="Bhat A."/>
            <person name="Loulou A."/>
            <person name="Kallel S."/>
        </authorList>
    </citation>
    <scope>NUCLEOTIDE SEQUENCE</scope>
    <source>
        <strain evidence="3">K-TC2</strain>
    </source>
</reference>
<dbReference type="InterPro" id="IPR050807">
    <property type="entry name" value="TransReg_Diox_bact_type"/>
</dbReference>
<dbReference type="PROSITE" id="PS50943">
    <property type="entry name" value="HTH_CROC1"/>
    <property type="match status" value="1"/>
</dbReference>
<dbReference type="SUPFAM" id="SSF47413">
    <property type="entry name" value="lambda repressor-like DNA-binding domains"/>
    <property type="match status" value="1"/>
</dbReference>
<dbReference type="Proteomes" id="UP001144805">
    <property type="component" value="Unassembled WGS sequence"/>
</dbReference>
<gene>
    <name evidence="3" type="ORF">OSH07_19455</name>
</gene>
<evidence type="ECO:0000313" key="4">
    <source>
        <dbReference type="Proteomes" id="UP001144805"/>
    </source>
</evidence>
<dbReference type="CDD" id="cd02209">
    <property type="entry name" value="cupin_XRE_C"/>
    <property type="match status" value="1"/>
</dbReference>
<dbReference type="InterPro" id="IPR014710">
    <property type="entry name" value="RmlC-like_jellyroll"/>
</dbReference>
<accession>A0A9X3INA5</accession>